<dbReference type="AlphaFoldDB" id="A0A010SFK2"/>
<dbReference type="OrthoDB" id="10564493at2759"/>
<reference evidence="1 2" key="1">
    <citation type="submission" date="2014-02" db="EMBL/GenBank/DDBJ databases">
        <title>The genome sequence of Colletotrichum fioriniae PJ7.</title>
        <authorList>
            <person name="Baroncelli R."/>
            <person name="Thon M.R."/>
        </authorList>
    </citation>
    <scope>NUCLEOTIDE SEQUENCE [LARGE SCALE GENOMIC DNA]</scope>
    <source>
        <strain evidence="1 2">PJ7</strain>
    </source>
</reference>
<evidence type="ECO:0000313" key="1">
    <source>
        <dbReference type="EMBL" id="EXF83558.1"/>
    </source>
</evidence>
<dbReference type="Proteomes" id="UP000020467">
    <property type="component" value="Unassembled WGS sequence"/>
</dbReference>
<sequence>MPSILCDTPGKATFGKMGTIQPLLRGVPLFSDSNLDLYITLEFAPIHEATNCWPDLDRAIALVIPQPNLTQQVSSKSLIVRQDLIVGATKFYLTTPHSRQAISYPALSSQLSPHTQPWPRQDGSSLS</sequence>
<dbReference type="EMBL" id="JARH01000224">
    <property type="protein sequence ID" value="EXF83558.1"/>
    <property type="molecule type" value="Genomic_DNA"/>
</dbReference>
<comment type="caution">
    <text evidence="1">The sequence shown here is derived from an EMBL/GenBank/DDBJ whole genome shotgun (WGS) entry which is preliminary data.</text>
</comment>
<protein>
    <submittedName>
        <fullName evidence="1">Uncharacterized protein</fullName>
    </submittedName>
</protein>
<proteinExistence type="predicted"/>
<evidence type="ECO:0000313" key="2">
    <source>
        <dbReference type="Proteomes" id="UP000020467"/>
    </source>
</evidence>
<dbReference type="KEGG" id="cfj:CFIO01_00700"/>
<accession>A0A010SFK2</accession>
<dbReference type="HOGENOM" id="CLU_1970371_0_0_1"/>
<gene>
    <name evidence="1" type="ORF">CFIO01_00700</name>
</gene>
<name>A0A010SFK2_9PEZI</name>
<keyword evidence="2" id="KW-1185">Reference proteome</keyword>
<organism evidence="1 2">
    <name type="scientific">Colletotrichum fioriniae PJ7</name>
    <dbReference type="NCBI Taxonomy" id="1445577"/>
    <lineage>
        <taxon>Eukaryota</taxon>
        <taxon>Fungi</taxon>
        <taxon>Dikarya</taxon>
        <taxon>Ascomycota</taxon>
        <taxon>Pezizomycotina</taxon>
        <taxon>Sordariomycetes</taxon>
        <taxon>Hypocreomycetidae</taxon>
        <taxon>Glomerellales</taxon>
        <taxon>Glomerellaceae</taxon>
        <taxon>Colletotrichum</taxon>
        <taxon>Colletotrichum acutatum species complex</taxon>
    </lineage>
</organism>